<comment type="caution">
    <text evidence="1">The sequence shown here is derived from an EMBL/GenBank/DDBJ whole genome shotgun (WGS) entry which is preliminary data.</text>
</comment>
<protein>
    <submittedName>
        <fullName evidence="1">Uncharacterized protein</fullName>
    </submittedName>
</protein>
<gene>
    <name evidence="1" type="ORF">O6H91_07G002200</name>
</gene>
<reference evidence="2" key="1">
    <citation type="journal article" date="2024" name="Proc. Natl. Acad. Sci. U.S.A.">
        <title>Extraordinary preservation of gene collinearity over three hundred million years revealed in homosporous lycophytes.</title>
        <authorList>
            <person name="Li C."/>
            <person name="Wickell D."/>
            <person name="Kuo L.Y."/>
            <person name="Chen X."/>
            <person name="Nie B."/>
            <person name="Liao X."/>
            <person name="Peng D."/>
            <person name="Ji J."/>
            <person name="Jenkins J."/>
            <person name="Williams M."/>
            <person name="Shu S."/>
            <person name="Plott C."/>
            <person name="Barry K."/>
            <person name="Rajasekar S."/>
            <person name="Grimwood J."/>
            <person name="Han X."/>
            <person name="Sun S."/>
            <person name="Hou Z."/>
            <person name="He W."/>
            <person name="Dai G."/>
            <person name="Sun C."/>
            <person name="Schmutz J."/>
            <person name="Leebens-Mack J.H."/>
            <person name="Li F.W."/>
            <person name="Wang L."/>
        </authorList>
    </citation>
    <scope>NUCLEOTIDE SEQUENCE [LARGE SCALE GENOMIC DNA]</scope>
    <source>
        <strain evidence="2">cv. PW_Plant_1</strain>
    </source>
</reference>
<sequence>MRVRGIQKEPGRSQIEVNGVVHTFISEDKSHPAIGKIHLTVKKLVLLMKAAGYVPNHQSMLVDGEEIGNHSEKLAIAFGLLSTPHGTPIHIIKNLRVCDDCHQVTKFISKIVERVVVVRDANRFHHFMDGVCSCGDYW</sequence>
<dbReference type="EMBL" id="CM055098">
    <property type="protein sequence ID" value="KAJ7548197.1"/>
    <property type="molecule type" value="Genomic_DNA"/>
</dbReference>
<name>A0ACC2D1T5_DIPCM</name>
<evidence type="ECO:0000313" key="1">
    <source>
        <dbReference type="EMBL" id="KAJ7548197.1"/>
    </source>
</evidence>
<keyword evidence="2" id="KW-1185">Reference proteome</keyword>
<dbReference type="Proteomes" id="UP001162992">
    <property type="component" value="Chromosome 7"/>
</dbReference>
<proteinExistence type="predicted"/>
<organism evidence="1 2">
    <name type="scientific">Diphasiastrum complanatum</name>
    <name type="common">Issler's clubmoss</name>
    <name type="synonym">Lycopodium complanatum</name>
    <dbReference type="NCBI Taxonomy" id="34168"/>
    <lineage>
        <taxon>Eukaryota</taxon>
        <taxon>Viridiplantae</taxon>
        <taxon>Streptophyta</taxon>
        <taxon>Embryophyta</taxon>
        <taxon>Tracheophyta</taxon>
        <taxon>Lycopodiopsida</taxon>
        <taxon>Lycopodiales</taxon>
        <taxon>Lycopodiaceae</taxon>
        <taxon>Lycopodioideae</taxon>
        <taxon>Diphasiastrum</taxon>
    </lineage>
</organism>
<evidence type="ECO:0000313" key="2">
    <source>
        <dbReference type="Proteomes" id="UP001162992"/>
    </source>
</evidence>
<accession>A0ACC2D1T5</accession>